<dbReference type="AlphaFoldDB" id="A0A1E7DJU4"/>
<protein>
    <recommendedName>
        <fullName evidence="3">Relaxase</fullName>
    </recommendedName>
</protein>
<sequence length="384" mass="45642">MSNPVRPAVVIKSKFILSSGSKSNFNNYLNYMDRKKTHSNENDFQNYQDYMSNEEKSTGLFTSSNDELNAEEKEDLKSLFEQSQQKGSILWQDVISFDNEWLKENGVLKDGFMDEQKMKQATRKAVNEMIKKEGLSDSAIWSAAIHYNTDNIHVHVATVQTKNFRERGKRKQKSIDSMKSKVASTILDRSKENKKLNEFIREKVVKTKRDDDLLSLKNRVVNRDMVKQFKKIHSMLPEDKRLWAYSMNGIKNVRPEIDKLTDMYIQKHFKNEFKEFEKQLNKEVELYKRTYGDTAKADQYKETKMNDLHKRMGNTILKEVKKYDYELKSAARAEPKNKFEKIKRERAINNFIYTIDRGMNDNLQHLKNQREFERLQQEKEYERE</sequence>
<organism evidence="1 2">
    <name type="scientific">Domibacillus iocasae</name>
    <dbReference type="NCBI Taxonomy" id="1714016"/>
    <lineage>
        <taxon>Bacteria</taxon>
        <taxon>Bacillati</taxon>
        <taxon>Bacillota</taxon>
        <taxon>Bacilli</taxon>
        <taxon>Bacillales</taxon>
        <taxon>Bacillaceae</taxon>
        <taxon>Domibacillus</taxon>
    </lineage>
</organism>
<dbReference type="Proteomes" id="UP000095658">
    <property type="component" value="Unassembled WGS sequence"/>
</dbReference>
<dbReference type="RefSeq" id="WP_069939977.1">
    <property type="nucleotide sequence ID" value="NZ_MAMP01000026.1"/>
</dbReference>
<dbReference type="STRING" id="1714016.BA724_14015"/>
<dbReference type="InterPro" id="IPR048101">
    <property type="entry name" value="MobP2"/>
</dbReference>
<name>A0A1E7DJU4_9BACI</name>
<dbReference type="Pfam" id="PF18555">
    <property type="entry name" value="MobL"/>
    <property type="match status" value="1"/>
</dbReference>
<gene>
    <name evidence="1" type="ORF">BA724_14015</name>
</gene>
<proteinExistence type="predicted"/>
<keyword evidence="2" id="KW-1185">Reference proteome</keyword>
<dbReference type="InterPro" id="IPR041073">
    <property type="entry name" value="MobL"/>
</dbReference>
<evidence type="ECO:0000313" key="2">
    <source>
        <dbReference type="Proteomes" id="UP000095658"/>
    </source>
</evidence>
<reference evidence="1 2" key="1">
    <citation type="submission" date="2016-06" db="EMBL/GenBank/DDBJ databases">
        <title>Domibacillus iocasae genome sequencing.</title>
        <authorList>
            <person name="Verma A."/>
            <person name="Pal Y."/>
            <person name="Ojha A.K."/>
            <person name="Krishnamurthi S."/>
        </authorList>
    </citation>
    <scope>NUCLEOTIDE SEQUENCE [LARGE SCALE GENOMIC DNA]</scope>
    <source>
        <strain evidence="1 2">DSM 29979</strain>
    </source>
</reference>
<dbReference type="OrthoDB" id="3889159at2"/>
<comment type="caution">
    <text evidence="1">The sequence shown here is derived from an EMBL/GenBank/DDBJ whole genome shotgun (WGS) entry which is preliminary data.</text>
</comment>
<accession>A0A1E7DJU4</accession>
<dbReference type="EMBL" id="MAMP01000026">
    <property type="protein sequence ID" value="OES43361.1"/>
    <property type="molecule type" value="Genomic_DNA"/>
</dbReference>
<evidence type="ECO:0000313" key="1">
    <source>
        <dbReference type="EMBL" id="OES43361.1"/>
    </source>
</evidence>
<evidence type="ECO:0008006" key="3">
    <source>
        <dbReference type="Google" id="ProtNLM"/>
    </source>
</evidence>
<dbReference type="NCBIfam" id="NF041498">
    <property type="entry name" value="MobP2"/>
    <property type="match status" value="1"/>
</dbReference>